<evidence type="ECO:0000256" key="2">
    <source>
        <dbReference type="ARBA" id="ARBA00023015"/>
    </source>
</evidence>
<dbReference type="SUPFAM" id="SSF53850">
    <property type="entry name" value="Periplasmic binding protein-like II"/>
    <property type="match status" value="1"/>
</dbReference>
<dbReference type="CDD" id="cd08422">
    <property type="entry name" value="PBP2_CrgA_like"/>
    <property type="match status" value="1"/>
</dbReference>
<dbReference type="PANTHER" id="PTHR30537">
    <property type="entry name" value="HTH-TYPE TRANSCRIPTIONAL REGULATOR"/>
    <property type="match status" value="1"/>
</dbReference>
<dbReference type="InterPro" id="IPR005119">
    <property type="entry name" value="LysR_subst-bd"/>
</dbReference>
<accession>A0A4R6VES1</accession>
<comment type="similarity">
    <text evidence="1">Belongs to the LysR transcriptional regulatory family.</text>
</comment>
<dbReference type="SUPFAM" id="SSF46785">
    <property type="entry name" value="Winged helix' DNA-binding domain"/>
    <property type="match status" value="1"/>
</dbReference>
<dbReference type="Proteomes" id="UP000295391">
    <property type="component" value="Unassembled WGS sequence"/>
</dbReference>
<dbReference type="PANTHER" id="PTHR30537:SF3">
    <property type="entry name" value="TRANSCRIPTIONAL REGULATORY PROTEIN"/>
    <property type="match status" value="1"/>
</dbReference>
<name>A0A4R6VES1_9HYPH</name>
<protein>
    <submittedName>
        <fullName evidence="6">LysR family transcriptional regulator</fullName>
    </submittedName>
</protein>
<dbReference type="OrthoDB" id="8208814at2"/>
<keyword evidence="4" id="KW-0804">Transcription</keyword>
<dbReference type="Gene3D" id="3.40.190.290">
    <property type="match status" value="1"/>
</dbReference>
<evidence type="ECO:0000313" key="6">
    <source>
        <dbReference type="EMBL" id="TDQ61474.1"/>
    </source>
</evidence>
<evidence type="ECO:0000259" key="5">
    <source>
        <dbReference type="PROSITE" id="PS50931"/>
    </source>
</evidence>
<dbReference type="GO" id="GO:0006351">
    <property type="term" value="P:DNA-templated transcription"/>
    <property type="evidence" value="ECO:0007669"/>
    <property type="project" value="TreeGrafter"/>
</dbReference>
<evidence type="ECO:0000256" key="4">
    <source>
        <dbReference type="ARBA" id="ARBA00023163"/>
    </source>
</evidence>
<dbReference type="PRINTS" id="PR00039">
    <property type="entry name" value="HTHLYSR"/>
</dbReference>
<gene>
    <name evidence="6" type="ORF">ATL17_2571</name>
</gene>
<sequence>MDELHPLRCLVAAVDAGSFTGAAKTLGVSQPAVSQKVKSLELAYGQTLLIRNRAGVQPTMAGQVAYGFGQKIGQALDEMRVELDSLQGTISGHIRITAGQSLSQTYLGEVVIALKAQHRDLKVDLVISDALIDLEKDNVDFAIRFGSPGQGRGIGRKIGVVQSVLAATPAYLDRAGRPHSPRELQNLDFIQYRDDTEQAMVAVTYEGQNLSVPVTPSLTADHPNLIAHALEKGLGFTKAPLYFVQNFLDSGVYEEVLPGCRPVPKPLYLVQREEVHNTARAKLFQEVLIEKLATAPGISISPDLRRMG</sequence>
<dbReference type="GO" id="GO:0003700">
    <property type="term" value="F:DNA-binding transcription factor activity"/>
    <property type="evidence" value="ECO:0007669"/>
    <property type="project" value="InterPro"/>
</dbReference>
<dbReference type="Pfam" id="PF00126">
    <property type="entry name" value="HTH_1"/>
    <property type="match status" value="1"/>
</dbReference>
<comment type="caution">
    <text evidence="6">The sequence shown here is derived from an EMBL/GenBank/DDBJ whole genome shotgun (WGS) entry which is preliminary data.</text>
</comment>
<dbReference type="GO" id="GO:0043565">
    <property type="term" value="F:sequence-specific DNA binding"/>
    <property type="evidence" value="ECO:0007669"/>
    <property type="project" value="TreeGrafter"/>
</dbReference>
<dbReference type="AlphaFoldDB" id="A0A4R6VES1"/>
<dbReference type="InterPro" id="IPR036388">
    <property type="entry name" value="WH-like_DNA-bd_sf"/>
</dbReference>
<proteinExistence type="inferred from homology"/>
<dbReference type="InterPro" id="IPR000847">
    <property type="entry name" value="LysR_HTH_N"/>
</dbReference>
<evidence type="ECO:0000313" key="7">
    <source>
        <dbReference type="Proteomes" id="UP000295391"/>
    </source>
</evidence>
<dbReference type="Gene3D" id="1.10.10.10">
    <property type="entry name" value="Winged helix-like DNA-binding domain superfamily/Winged helix DNA-binding domain"/>
    <property type="match status" value="1"/>
</dbReference>
<reference evidence="6 7" key="1">
    <citation type="submission" date="2019-03" db="EMBL/GenBank/DDBJ databases">
        <title>Genomic Encyclopedia of Type Strains, Phase III (KMG-III): the genomes of soil and plant-associated and newly described type strains.</title>
        <authorList>
            <person name="Whitman W."/>
        </authorList>
    </citation>
    <scope>NUCLEOTIDE SEQUENCE [LARGE SCALE GENOMIC DNA]</scope>
    <source>
        <strain evidence="6 7">CGMCC 1.7002</strain>
    </source>
</reference>
<keyword evidence="7" id="KW-1185">Reference proteome</keyword>
<evidence type="ECO:0000256" key="1">
    <source>
        <dbReference type="ARBA" id="ARBA00009437"/>
    </source>
</evidence>
<dbReference type="EMBL" id="SNYR01000003">
    <property type="protein sequence ID" value="TDQ61474.1"/>
    <property type="molecule type" value="Genomic_DNA"/>
</dbReference>
<dbReference type="Pfam" id="PF03466">
    <property type="entry name" value="LysR_substrate"/>
    <property type="match status" value="1"/>
</dbReference>
<organism evidence="6 7">
    <name type="scientific">Maritalea mobilis</name>
    <dbReference type="NCBI Taxonomy" id="483324"/>
    <lineage>
        <taxon>Bacteria</taxon>
        <taxon>Pseudomonadati</taxon>
        <taxon>Pseudomonadota</taxon>
        <taxon>Alphaproteobacteria</taxon>
        <taxon>Hyphomicrobiales</taxon>
        <taxon>Devosiaceae</taxon>
        <taxon>Maritalea</taxon>
    </lineage>
</organism>
<keyword evidence="3" id="KW-0238">DNA-binding</keyword>
<feature type="domain" description="HTH lysR-type" evidence="5">
    <location>
        <begin position="1"/>
        <end position="59"/>
    </location>
</feature>
<evidence type="ECO:0000256" key="3">
    <source>
        <dbReference type="ARBA" id="ARBA00023125"/>
    </source>
</evidence>
<dbReference type="RefSeq" id="WP_133573195.1">
    <property type="nucleotide sequence ID" value="NZ_SNYR01000003.1"/>
</dbReference>
<keyword evidence="2" id="KW-0805">Transcription regulation</keyword>
<dbReference type="InterPro" id="IPR058163">
    <property type="entry name" value="LysR-type_TF_proteobact-type"/>
</dbReference>
<dbReference type="InterPro" id="IPR036390">
    <property type="entry name" value="WH_DNA-bd_sf"/>
</dbReference>
<dbReference type="PROSITE" id="PS50931">
    <property type="entry name" value="HTH_LYSR"/>
    <property type="match status" value="1"/>
</dbReference>